<keyword evidence="19" id="KW-1185">Reference proteome</keyword>
<feature type="domain" description="Helicase C-terminal" evidence="17">
    <location>
        <begin position="616"/>
        <end position="769"/>
    </location>
</feature>
<evidence type="ECO:0000256" key="7">
    <source>
        <dbReference type="ARBA" id="ARBA00022840"/>
    </source>
</evidence>
<dbReference type="GO" id="GO:0005737">
    <property type="term" value="C:cytoplasm"/>
    <property type="evidence" value="ECO:0007669"/>
    <property type="project" value="TreeGrafter"/>
</dbReference>
<evidence type="ECO:0000256" key="14">
    <source>
        <dbReference type="SAM" id="MobiDB-lite"/>
    </source>
</evidence>
<dbReference type="SUPFAM" id="SSF46785">
    <property type="entry name" value="Winged helix' DNA-binding domain"/>
    <property type="match status" value="1"/>
</dbReference>
<dbReference type="SMART" id="SM00490">
    <property type="entry name" value="HELICc"/>
    <property type="match status" value="1"/>
</dbReference>
<dbReference type="OrthoDB" id="10261556at2759"/>
<dbReference type="GO" id="GO:0009378">
    <property type="term" value="F:four-way junction helicase activity"/>
    <property type="evidence" value="ECO:0007669"/>
    <property type="project" value="TreeGrafter"/>
</dbReference>
<dbReference type="GO" id="GO:0003677">
    <property type="term" value="F:DNA binding"/>
    <property type="evidence" value="ECO:0007669"/>
    <property type="project" value="UniProtKB-KW"/>
</dbReference>
<evidence type="ECO:0000259" key="16">
    <source>
        <dbReference type="PROSITE" id="PS51192"/>
    </source>
</evidence>
<evidence type="ECO:0000256" key="9">
    <source>
        <dbReference type="ARBA" id="ARBA00023235"/>
    </source>
</evidence>
<evidence type="ECO:0000256" key="8">
    <source>
        <dbReference type="ARBA" id="ARBA00023125"/>
    </source>
</evidence>
<dbReference type="Pfam" id="PF09382">
    <property type="entry name" value="RQC"/>
    <property type="match status" value="1"/>
</dbReference>
<dbReference type="PANTHER" id="PTHR13710:SF153">
    <property type="entry name" value="RECQ-LIKE DNA HELICASE BLM"/>
    <property type="match status" value="1"/>
</dbReference>
<dbReference type="InterPro" id="IPR036388">
    <property type="entry name" value="WH-like_DNA-bd_sf"/>
</dbReference>
<dbReference type="Gene3D" id="1.10.10.10">
    <property type="entry name" value="Winged helix-like DNA-binding domain superfamily/Winged helix DNA-binding domain"/>
    <property type="match status" value="1"/>
</dbReference>
<feature type="compositionally biased region" description="Basic and acidic residues" evidence="14">
    <location>
        <begin position="1147"/>
        <end position="1158"/>
    </location>
</feature>
<dbReference type="InterPro" id="IPR002121">
    <property type="entry name" value="HRDC_dom"/>
</dbReference>
<dbReference type="SMART" id="SM00956">
    <property type="entry name" value="RQC"/>
    <property type="match status" value="1"/>
</dbReference>
<dbReference type="SMART" id="SM00487">
    <property type="entry name" value="DEXDc"/>
    <property type="match status" value="1"/>
</dbReference>
<dbReference type="GO" id="GO:0043138">
    <property type="term" value="F:3'-5' DNA helicase activity"/>
    <property type="evidence" value="ECO:0007669"/>
    <property type="project" value="UniProtKB-EC"/>
</dbReference>
<dbReference type="CDD" id="cd17920">
    <property type="entry name" value="DEXHc_RecQ"/>
    <property type="match status" value="1"/>
</dbReference>
<dbReference type="InterPro" id="IPR027417">
    <property type="entry name" value="P-loop_NTPase"/>
</dbReference>
<comment type="similarity">
    <text evidence="3">Belongs to the helicase family. RecQ subfamily.</text>
</comment>
<keyword evidence="5" id="KW-0378">Hydrolase</keyword>
<dbReference type="Pfam" id="PF00271">
    <property type="entry name" value="Helicase_C"/>
    <property type="match status" value="1"/>
</dbReference>
<evidence type="ECO:0000256" key="6">
    <source>
        <dbReference type="ARBA" id="ARBA00022806"/>
    </source>
</evidence>
<keyword evidence="8" id="KW-0238">DNA-binding</keyword>
<sequence>MSRPRNNLEEIKRRVNSGETFTGSGDKSKPKNDGSKFKFASTESIPSIYPSLTTPRFQINKPAPSTSTQVGKSSAPSQSVAAPAPHSPPRKSANPLKRQSPDGVSSSNKRVKRESPLSNSICVTATHPLPIGTLMSEVVHPPAPLVLAKASGPASKSLVPSEKSSKFDKMSLNTLLMLRSNRQAKTIEHADVIMDRLKKKADDIDDDIDLIEQQYNLLKSSVKDVEEAIQRRRTEEDYNFTADASTSSPFKTRDPSSDVKFLVSPKKDSVARTSISIQRTETRTEVLVEDRTLTAATTAATASTLRSSPGVAHKRPDGDTPDDESLWEEFGDIGGDHGELRTQWSSPVRTQQTRTITTTFEESKAVSSTILSTGPRPSDIYSGNKSYKEAHAVLRRIFKKESFRENQLDAVMATLQGNDVFVLMPTGGGKSLCYQLPAVCTSGATTGVTVVISPLIALMKDQADELSKLGIDVAVLNSVTKKEDADRVCARLRGSGSMPALIYLSPEKLSSNLGLKSILTSLHARGQLARFVVDEAHCLVQWGRNFRAQYLELGNLRDDYPNVPIMALTATATEKVVEDIRSRLKLKANFVRLSQSFNRPNLSYSVLPKYQGKGKPSGAAAEWIKENHPRSTGIIYCFSKRECEEVAQELRQKYGLAASHYHAGMESEEKERTQADWQSGRLRIVVATIAFGMGIDKSDVRFVIHHSIPKSLEGYYQETGRAGRDGKPSDCLLYYSWKDVTRMDTMGRKSEQEGTITSEERARQEEEIRLVARYCMLDIDCRREQVLRYFGQAFDRANCNKTCDNCKSGRKGSLTDMTTEAIQLVRLVSETVGNMTRHQCVAIYRGAKVKESRERGWDGSPFFGQGSHLDQNTVERLVNFMLIDQILAEAAVPNRGGFHTDYVKLGAGAQSLLAGDRRYEMPISNHKASAEKPGKGKQRVGNVVPVNRTRAEDITQYDDEDDDLGQPIEHYSRAGPSSSKVPSKKRGASRKEVIAIDSDHEDDCDVYEEPVPGSNGLHEQLLRKRKEMSRSRKVSESDVLTDECLQTLALLVPSDLTAFQRVLNDVYENESEKVEEIMRRGGMQFLDLCVKQASLSAPAKPPKPVSRTKHPRAKSVEVSKAEIRSKYTFAGGNSGRSGKAPSNARTGSEKRAIRGMDI</sequence>
<dbReference type="PANTHER" id="PTHR13710">
    <property type="entry name" value="DNA HELICASE RECQ FAMILY MEMBER"/>
    <property type="match status" value="1"/>
</dbReference>
<keyword evidence="7" id="KW-0067">ATP-binding</keyword>
<comment type="subcellular location">
    <subcellularLocation>
        <location evidence="2">Nucleus</location>
    </subcellularLocation>
</comment>
<feature type="compositionally biased region" description="Low complexity" evidence="14">
    <location>
        <begin position="299"/>
        <end position="308"/>
    </location>
</feature>
<evidence type="ECO:0000256" key="13">
    <source>
        <dbReference type="SAM" id="Coils"/>
    </source>
</evidence>
<dbReference type="PROSITE" id="PS50967">
    <property type="entry name" value="HRDC"/>
    <property type="match status" value="1"/>
</dbReference>
<feature type="compositionally biased region" description="Low complexity" evidence="14">
    <location>
        <begin position="73"/>
        <end position="84"/>
    </location>
</feature>
<dbReference type="GO" id="GO:0016787">
    <property type="term" value="F:hydrolase activity"/>
    <property type="evidence" value="ECO:0007669"/>
    <property type="project" value="UniProtKB-KW"/>
</dbReference>
<feature type="domain" description="Helicase ATP-binding" evidence="16">
    <location>
        <begin position="411"/>
        <end position="590"/>
    </location>
</feature>
<dbReference type="InterPro" id="IPR001650">
    <property type="entry name" value="Helicase_C-like"/>
</dbReference>
<name>A0A0C2WR98_SERVB</name>
<feature type="region of interest" description="Disordered" evidence="14">
    <location>
        <begin position="299"/>
        <end position="332"/>
    </location>
</feature>
<evidence type="ECO:0000313" key="19">
    <source>
        <dbReference type="Proteomes" id="UP000054097"/>
    </source>
</evidence>
<feature type="compositionally biased region" description="Basic and acidic residues" evidence="14">
    <location>
        <begin position="26"/>
        <end position="36"/>
    </location>
</feature>
<dbReference type="EC" id="5.6.2.4" evidence="12"/>
<dbReference type="PROSITE" id="PS51194">
    <property type="entry name" value="HELICASE_CTER"/>
    <property type="match status" value="1"/>
</dbReference>
<dbReference type="HOGENOM" id="CLU_001103_22_3_1"/>
<dbReference type="Gene3D" id="3.40.50.300">
    <property type="entry name" value="P-loop containing nucleotide triphosphate hydrolases"/>
    <property type="match status" value="2"/>
</dbReference>
<feature type="domain" description="HRDC" evidence="15">
    <location>
        <begin position="1011"/>
        <end position="1099"/>
    </location>
</feature>
<keyword evidence="6" id="KW-0347">Helicase</keyword>
<dbReference type="AlphaFoldDB" id="A0A0C2WR98"/>
<accession>A0A0C2WR98</accession>
<feature type="region of interest" description="Disordered" evidence="14">
    <location>
        <begin position="1096"/>
        <end position="1158"/>
    </location>
</feature>
<feature type="region of interest" description="Disordered" evidence="14">
    <location>
        <begin position="1"/>
        <end position="119"/>
    </location>
</feature>
<keyword evidence="9" id="KW-0413">Isomerase</keyword>
<evidence type="ECO:0000256" key="3">
    <source>
        <dbReference type="ARBA" id="ARBA00005446"/>
    </source>
</evidence>
<comment type="cofactor">
    <cofactor evidence="1">
        <name>Zn(2+)</name>
        <dbReference type="ChEBI" id="CHEBI:29105"/>
    </cofactor>
</comment>
<dbReference type="STRING" id="933852.A0A0C2WR98"/>
<feature type="compositionally biased region" description="Acidic residues" evidence="14">
    <location>
        <begin position="319"/>
        <end position="331"/>
    </location>
</feature>
<dbReference type="EMBL" id="KN824291">
    <property type="protein sequence ID" value="KIM28688.1"/>
    <property type="molecule type" value="Genomic_DNA"/>
</dbReference>
<dbReference type="GO" id="GO:0005524">
    <property type="term" value="F:ATP binding"/>
    <property type="evidence" value="ECO:0007669"/>
    <property type="project" value="UniProtKB-KW"/>
</dbReference>
<evidence type="ECO:0000256" key="4">
    <source>
        <dbReference type="ARBA" id="ARBA00022741"/>
    </source>
</evidence>
<feature type="compositionally biased region" description="Polar residues" evidence="14">
    <location>
        <begin position="41"/>
        <end position="72"/>
    </location>
</feature>
<gene>
    <name evidence="18" type="ORF">M408DRAFT_329157</name>
</gene>
<dbReference type="PROSITE" id="PS00690">
    <property type="entry name" value="DEAH_ATP_HELICASE"/>
    <property type="match status" value="1"/>
</dbReference>
<dbReference type="InterPro" id="IPR002464">
    <property type="entry name" value="DNA/RNA_helicase_DEAH_CS"/>
</dbReference>
<evidence type="ECO:0000256" key="1">
    <source>
        <dbReference type="ARBA" id="ARBA00001947"/>
    </source>
</evidence>
<keyword evidence="4" id="KW-0547">Nucleotide-binding</keyword>
<evidence type="ECO:0000256" key="5">
    <source>
        <dbReference type="ARBA" id="ARBA00022801"/>
    </source>
</evidence>
<evidence type="ECO:0000256" key="12">
    <source>
        <dbReference type="ARBA" id="ARBA00034808"/>
    </source>
</evidence>
<evidence type="ECO:0000256" key="10">
    <source>
        <dbReference type="ARBA" id="ARBA00023242"/>
    </source>
</evidence>
<protein>
    <recommendedName>
        <fullName evidence="12">DNA 3'-5' helicase</fullName>
        <ecNumber evidence="12">5.6.2.4</ecNumber>
    </recommendedName>
</protein>
<dbReference type="InterPro" id="IPR014001">
    <property type="entry name" value="Helicase_ATP-bd"/>
</dbReference>
<dbReference type="InterPro" id="IPR032284">
    <property type="entry name" value="RecQ_Zn-bd"/>
</dbReference>
<comment type="catalytic activity">
    <reaction evidence="11">
        <text>Couples ATP hydrolysis with the unwinding of duplex DNA by translocating in the 3'-5' direction.</text>
        <dbReference type="EC" id="5.6.2.4"/>
    </reaction>
</comment>
<organism evidence="18 19">
    <name type="scientific">Serendipita vermifera MAFF 305830</name>
    <dbReference type="NCBI Taxonomy" id="933852"/>
    <lineage>
        <taxon>Eukaryota</taxon>
        <taxon>Fungi</taxon>
        <taxon>Dikarya</taxon>
        <taxon>Basidiomycota</taxon>
        <taxon>Agaricomycotina</taxon>
        <taxon>Agaricomycetes</taxon>
        <taxon>Sebacinales</taxon>
        <taxon>Serendipitaceae</taxon>
        <taxon>Serendipita</taxon>
    </lineage>
</organism>
<evidence type="ECO:0000256" key="11">
    <source>
        <dbReference type="ARBA" id="ARBA00034617"/>
    </source>
</evidence>
<dbReference type="InterPro" id="IPR011545">
    <property type="entry name" value="DEAD/DEAH_box_helicase_dom"/>
</dbReference>
<keyword evidence="13" id="KW-0175">Coiled coil</keyword>
<dbReference type="Proteomes" id="UP000054097">
    <property type="component" value="Unassembled WGS sequence"/>
</dbReference>
<dbReference type="GO" id="GO:0006260">
    <property type="term" value="P:DNA replication"/>
    <property type="evidence" value="ECO:0007669"/>
    <property type="project" value="InterPro"/>
</dbReference>
<dbReference type="InterPro" id="IPR018982">
    <property type="entry name" value="RQC_domain"/>
</dbReference>
<dbReference type="NCBIfam" id="TIGR00614">
    <property type="entry name" value="recQ_fam"/>
    <property type="match status" value="1"/>
</dbReference>
<dbReference type="Pfam" id="PF16124">
    <property type="entry name" value="RecQ_Zn_bind"/>
    <property type="match status" value="1"/>
</dbReference>
<feature type="compositionally biased region" description="Basic and acidic residues" evidence="14">
    <location>
        <begin position="1"/>
        <end position="13"/>
    </location>
</feature>
<evidence type="ECO:0000259" key="17">
    <source>
        <dbReference type="PROSITE" id="PS51194"/>
    </source>
</evidence>
<dbReference type="SUPFAM" id="SSF52540">
    <property type="entry name" value="P-loop containing nucleoside triphosphate hydrolases"/>
    <property type="match status" value="1"/>
</dbReference>
<feature type="region of interest" description="Disordered" evidence="14">
    <location>
        <begin position="925"/>
        <end position="990"/>
    </location>
</feature>
<dbReference type="GO" id="GO:0005694">
    <property type="term" value="C:chromosome"/>
    <property type="evidence" value="ECO:0007669"/>
    <property type="project" value="TreeGrafter"/>
</dbReference>
<feature type="compositionally biased region" description="Acidic residues" evidence="14">
    <location>
        <begin position="955"/>
        <end position="964"/>
    </location>
</feature>
<dbReference type="InterPro" id="IPR036390">
    <property type="entry name" value="WH_DNA-bd_sf"/>
</dbReference>
<dbReference type="FunFam" id="3.40.50.300:FF:001389">
    <property type="entry name" value="ATP-dependent DNA helicase RecQ"/>
    <property type="match status" value="1"/>
</dbReference>
<feature type="compositionally biased region" description="Basic and acidic residues" evidence="14">
    <location>
        <begin position="1114"/>
        <end position="1125"/>
    </location>
</feature>
<evidence type="ECO:0000256" key="2">
    <source>
        <dbReference type="ARBA" id="ARBA00004123"/>
    </source>
</evidence>
<dbReference type="CDD" id="cd18794">
    <property type="entry name" value="SF2_C_RecQ"/>
    <property type="match status" value="1"/>
</dbReference>
<keyword evidence="10" id="KW-0539">Nucleus</keyword>
<dbReference type="InterPro" id="IPR004589">
    <property type="entry name" value="DNA_helicase_ATP-dep_RecQ"/>
</dbReference>
<dbReference type="Pfam" id="PF00270">
    <property type="entry name" value="DEAD"/>
    <property type="match status" value="1"/>
</dbReference>
<proteinExistence type="inferred from homology"/>
<feature type="coiled-coil region" evidence="13">
    <location>
        <begin position="194"/>
        <end position="228"/>
    </location>
</feature>
<dbReference type="GO" id="GO:0000724">
    <property type="term" value="P:double-strand break repair via homologous recombination"/>
    <property type="evidence" value="ECO:0007669"/>
    <property type="project" value="TreeGrafter"/>
</dbReference>
<reference evidence="19" key="2">
    <citation type="submission" date="2015-01" db="EMBL/GenBank/DDBJ databases">
        <title>Evolutionary Origins and Diversification of the Mycorrhizal Mutualists.</title>
        <authorList>
            <consortium name="DOE Joint Genome Institute"/>
            <consortium name="Mycorrhizal Genomics Consortium"/>
            <person name="Kohler A."/>
            <person name="Kuo A."/>
            <person name="Nagy L.G."/>
            <person name="Floudas D."/>
            <person name="Copeland A."/>
            <person name="Barry K.W."/>
            <person name="Cichocki N."/>
            <person name="Veneault-Fourrey C."/>
            <person name="LaButti K."/>
            <person name="Lindquist E.A."/>
            <person name="Lipzen A."/>
            <person name="Lundell T."/>
            <person name="Morin E."/>
            <person name="Murat C."/>
            <person name="Riley R."/>
            <person name="Ohm R."/>
            <person name="Sun H."/>
            <person name="Tunlid A."/>
            <person name="Henrissat B."/>
            <person name="Grigoriev I.V."/>
            <person name="Hibbett D.S."/>
            <person name="Martin F."/>
        </authorList>
    </citation>
    <scope>NUCLEOTIDE SEQUENCE [LARGE SCALE GENOMIC DNA]</scope>
    <source>
        <strain evidence="19">MAFF 305830</strain>
    </source>
</reference>
<dbReference type="PROSITE" id="PS51192">
    <property type="entry name" value="HELICASE_ATP_BIND_1"/>
    <property type="match status" value="1"/>
</dbReference>
<evidence type="ECO:0000259" key="15">
    <source>
        <dbReference type="PROSITE" id="PS50967"/>
    </source>
</evidence>
<dbReference type="FunFam" id="3.40.50.300:FF:001975">
    <property type="entry name" value="ATP-dependent DNA helicase"/>
    <property type="match status" value="1"/>
</dbReference>
<evidence type="ECO:0000313" key="18">
    <source>
        <dbReference type="EMBL" id="KIM28688.1"/>
    </source>
</evidence>
<dbReference type="GO" id="GO:0005634">
    <property type="term" value="C:nucleus"/>
    <property type="evidence" value="ECO:0007669"/>
    <property type="project" value="UniProtKB-SubCell"/>
</dbReference>
<reference evidence="18 19" key="1">
    <citation type="submission" date="2014-04" db="EMBL/GenBank/DDBJ databases">
        <authorList>
            <consortium name="DOE Joint Genome Institute"/>
            <person name="Kuo A."/>
            <person name="Zuccaro A."/>
            <person name="Kohler A."/>
            <person name="Nagy L.G."/>
            <person name="Floudas D."/>
            <person name="Copeland A."/>
            <person name="Barry K.W."/>
            <person name="Cichocki N."/>
            <person name="Veneault-Fourrey C."/>
            <person name="LaButti K."/>
            <person name="Lindquist E.A."/>
            <person name="Lipzen A."/>
            <person name="Lundell T."/>
            <person name="Morin E."/>
            <person name="Murat C."/>
            <person name="Sun H."/>
            <person name="Tunlid A."/>
            <person name="Henrissat B."/>
            <person name="Grigoriev I.V."/>
            <person name="Hibbett D.S."/>
            <person name="Martin F."/>
            <person name="Nordberg H.P."/>
            <person name="Cantor M.N."/>
            <person name="Hua S.X."/>
        </authorList>
    </citation>
    <scope>NUCLEOTIDE SEQUENCE [LARGE SCALE GENOMIC DNA]</scope>
    <source>
        <strain evidence="18 19">MAFF 305830</strain>
    </source>
</reference>